<proteinExistence type="predicted"/>
<name>A0ABM7LKM3_9ACTN</name>
<evidence type="ECO:0000313" key="2">
    <source>
        <dbReference type="EMBL" id="BCJ39802.1"/>
    </source>
</evidence>
<feature type="transmembrane region" description="Helical" evidence="1">
    <location>
        <begin position="21"/>
        <end position="43"/>
    </location>
</feature>
<protein>
    <submittedName>
        <fullName evidence="2">Uncharacterized protein</fullName>
    </submittedName>
</protein>
<accession>A0ABM7LKM3</accession>
<keyword evidence="1" id="KW-1133">Transmembrane helix</keyword>
<dbReference type="EMBL" id="AP023356">
    <property type="protein sequence ID" value="BCJ39802.1"/>
    <property type="molecule type" value="Genomic_DNA"/>
</dbReference>
<reference evidence="2 3" key="1">
    <citation type="submission" date="2020-08" db="EMBL/GenBank/DDBJ databases">
        <title>Whole genome shotgun sequence of Actinoplanes ianthinogenes NBRC 13996.</title>
        <authorList>
            <person name="Komaki H."/>
            <person name="Tamura T."/>
        </authorList>
    </citation>
    <scope>NUCLEOTIDE SEQUENCE [LARGE SCALE GENOMIC DNA]</scope>
    <source>
        <strain evidence="2 3">NBRC 13996</strain>
    </source>
</reference>
<dbReference type="Proteomes" id="UP000676967">
    <property type="component" value="Chromosome"/>
</dbReference>
<dbReference type="RefSeq" id="WP_212846917.1">
    <property type="nucleotide sequence ID" value="NZ_AP023356.1"/>
</dbReference>
<keyword evidence="1" id="KW-0472">Membrane</keyword>
<feature type="transmembrane region" description="Helical" evidence="1">
    <location>
        <begin position="94"/>
        <end position="119"/>
    </location>
</feature>
<keyword evidence="3" id="KW-1185">Reference proteome</keyword>
<feature type="transmembrane region" description="Helical" evidence="1">
    <location>
        <begin position="63"/>
        <end position="82"/>
    </location>
</feature>
<keyword evidence="1" id="KW-0812">Transmembrane</keyword>
<evidence type="ECO:0000256" key="1">
    <source>
        <dbReference type="SAM" id="Phobius"/>
    </source>
</evidence>
<sequence>MRTFGNPFSPAYRRVVRASAWYDLIVTAGFMTPWTYGLLHRLLSATGDSLGLGPLPPQEPMMILYANLMGSVVVVWSVLRLAGTLPVHGAYDGVARALFSTWMAYGLTAGASAILWPFLIVEVSWGVVQLTPWLGRCFTRGVTSAGAGPGPGRVPA</sequence>
<organism evidence="2 3">
    <name type="scientific">Actinoplanes ianthinogenes</name>
    <dbReference type="NCBI Taxonomy" id="122358"/>
    <lineage>
        <taxon>Bacteria</taxon>
        <taxon>Bacillati</taxon>
        <taxon>Actinomycetota</taxon>
        <taxon>Actinomycetes</taxon>
        <taxon>Micromonosporales</taxon>
        <taxon>Micromonosporaceae</taxon>
        <taxon>Actinoplanes</taxon>
    </lineage>
</organism>
<gene>
    <name evidence="2" type="ORF">Aiant_04590</name>
</gene>
<evidence type="ECO:0000313" key="3">
    <source>
        <dbReference type="Proteomes" id="UP000676967"/>
    </source>
</evidence>